<sequence>MCVLLLIPVVRCLCRRRWDKNLEDDGDDNYELSRDEHEATQAASPRIQVN</sequence>
<feature type="compositionally biased region" description="Polar residues" evidence="1">
    <location>
        <begin position="41"/>
        <end position="50"/>
    </location>
</feature>
<evidence type="ECO:0000313" key="2">
    <source>
        <dbReference type="EMBL" id="KAG3206696.1"/>
    </source>
</evidence>
<name>A0A8T1H4X7_9STRA</name>
<evidence type="ECO:0000313" key="3">
    <source>
        <dbReference type="Proteomes" id="UP000760860"/>
    </source>
</evidence>
<accession>A0A8T1H4X7</accession>
<dbReference type="AlphaFoldDB" id="A0A8T1H4X7"/>
<proteinExistence type="predicted"/>
<protein>
    <submittedName>
        <fullName evidence="2">Uncharacterized protein</fullName>
    </submittedName>
</protein>
<feature type="region of interest" description="Disordered" evidence="1">
    <location>
        <begin position="21"/>
        <end position="50"/>
    </location>
</feature>
<organism evidence="2 3">
    <name type="scientific">Phytophthora cactorum</name>
    <dbReference type="NCBI Taxonomy" id="29920"/>
    <lineage>
        <taxon>Eukaryota</taxon>
        <taxon>Sar</taxon>
        <taxon>Stramenopiles</taxon>
        <taxon>Oomycota</taxon>
        <taxon>Peronosporomycetes</taxon>
        <taxon>Peronosporales</taxon>
        <taxon>Peronosporaceae</taxon>
        <taxon>Phytophthora</taxon>
    </lineage>
</organism>
<dbReference type="EMBL" id="RCMV01001807">
    <property type="protein sequence ID" value="KAG3206696.1"/>
    <property type="molecule type" value="Genomic_DNA"/>
</dbReference>
<comment type="caution">
    <text evidence="2">The sequence shown here is derived from an EMBL/GenBank/DDBJ whole genome shotgun (WGS) entry which is preliminary data.</text>
</comment>
<evidence type="ECO:0000256" key="1">
    <source>
        <dbReference type="SAM" id="MobiDB-lite"/>
    </source>
</evidence>
<gene>
    <name evidence="2" type="ORF">PC129_g21693</name>
</gene>
<dbReference type="Proteomes" id="UP000760860">
    <property type="component" value="Unassembled WGS sequence"/>
</dbReference>
<reference evidence="2" key="1">
    <citation type="submission" date="2018-05" db="EMBL/GenBank/DDBJ databases">
        <title>Effector identification in a new, highly contiguous assembly of the strawberry crown rot pathogen Phytophthora cactorum.</title>
        <authorList>
            <person name="Armitage A.D."/>
            <person name="Nellist C.F."/>
            <person name="Bates H."/>
            <person name="Vickerstaff R.J."/>
            <person name="Harrison R.J."/>
        </authorList>
    </citation>
    <scope>NUCLEOTIDE SEQUENCE</scope>
    <source>
        <strain evidence="2">P421</strain>
    </source>
</reference>